<keyword evidence="3" id="KW-1185">Reference proteome</keyword>
<evidence type="ECO:0000313" key="3">
    <source>
        <dbReference type="Proteomes" id="UP000029224"/>
    </source>
</evidence>
<name>A0A090T707_9VIBR</name>
<protein>
    <submittedName>
        <fullName evidence="2">T1SS secreted agglutinin RTX</fullName>
    </submittedName>
</protein>
<dbReference type="InterPro" id="IPR010221">
    <property type="entry name" value="VCBS_dom"/>
</dbReference>
<dbReference type="InterPro" id="IPR013783">
    <property type="entry name" value="Ig-like_fold"/>
</dbReference>
<organism evidence="2 3">
    <name type="scientific">Vibrio maritimus</name>
    <dbReference type="NCBI Taxonomy" id="990268"/>
    <lineage>
        <taxon>Bacteria</taxon>
        <taxon>Pseudomonadati</taxon>
        <taxon>Pseudomonadota</taxon>
        <taxon>Gammaproteobacteria</taxon>
        <taxon>Vibrionales</taxon>
        <taxon>Vibrionaceae</taxon>
        <taxon>Vibrio</taxon>
    </lineage>
</organism>
<reference evidence="2 3" key="1">
    <citation type="submission" date="2014-09" db="EMBL/GenBank/DDBJ databases">
        <title>Vibrio maritimus JCM 19240. (C210) whole genome shotgun sequence.</title>
        <authorList>
            <person name="Sawabe T."/>
            <person name="Meirelles P."/>
            <person name="Nakanishi M."/>
            <person name="Sayaka M."/>
            <person name="Hattori M."/>
            <person name="Ohkuma M."/>
        </authorList>
    </citation>
    <scope>NUCLEOTIDE SEQUENCE [LARGE SCALE GENOMIC DNA]</scope>
    <source>
        <strain evidence="2 3">JCM 19240</strain>
    </source>
</reference>
<reference evidence="2 3" key="2">
    <citation type="submission" date="2014-09" db="EMBL/GenBank/DDBJ databases">
        <authorList>
            <consortium name="NBRP consortium"/>
            <person name="Sawabe T."/>
            <person name="Meirelles P."/>
            <person name="Nakanishi M."/>
            <person name="Sayaka M."/>
            <person name="Hattori M."/>
            <person name="Ohkuma M."/>
        </authorList>
    </citation>
    <scope>NUCLEOTIDE SEQUENCE [LARGE SCALE GENOMIC DNA]</scope>
    <source>
        <strain evidence="2 3">JCM 19240</strain>
    </source>
</reference>
<dbReference type="AlphaFoldDB" id="A0A090T707"/>
<gene>
    <name evidence="2" type="ORF">JCM19240_4715</name>
</gene>
<comment type="caution">
    <text evidence="2">The sequence shown here is derived from an EMBL/GenBank/DDBJ whole genome shotgun (WGS) entry which is preliminary data.</text>
</comment>
<sequence length="89" mass="9301">MWTFVANSTFDNLNVGENVKETFDVTSVDGTPSTVTVQINGTNDAATISAASQELTETDSVLTAGGTLTSVDPDNPDNSFIAQSSTLVR</sequence>
<feature type="region of interest" description="Disordered" evidence="1">
    <location>
        <begin position="67"/>
        <end position="89"/>
    </location>
</feature>
<dbReference type="NCBIfam" id="TIGR01965">
    <property type="entry name" value="VCBS_repeat"/>
    <property type="match status" value="1"/>
</dbReference>
<dbReference type="EMBL" id="BBMT01000008">
    <property type="protein sequence ID" value="GAL35780.1"/>
    <property type="molecule type" value="Genomic_DNA"/>
</dbReference>
<proteinExistence type="predicted"/>
<dbReference type="Proteomes" id="UP000029224">
    <property type="component" value="Unassembled WGS sequence"/>
</dbReference>
<accession>A0A090T707</accession>
<evidence type="ECO:0000313" key="2">
    <source>
        <dbReference type="EMBL" id="GAL35780.1"/>
    </source>
</evidence>
<evidence type="ECO:0000256" key="1">
    <source>
        <dbReference type="SAM" id="MobiDB-lite"/>
    </source>
</evidence>
<dbReference type="Gene3D" id="2.60.40.10">
    <property type="entry name" value="Immunoglobulins"/>
    <property type="match status" value="1"/>
</dbReference>